<evidence type="ECO:0000313" key="4">
    <source>
        <dbReference type="Proteomes" id="UP000252770"/>
    </source>
</evidence>
<protein>
    <submittedName>
        <fullName evidence="3">Ig-like domain repeat protein</fullName>
    </submittedName>
</protein>
<dbReference type="RefSeq" id="WP_114128238.1">
    <property type="nucleotide sequence ID" value="NZ_QOUI01000017.1"/>
</dbReference>
<reference evidence="3 4" key="1">
    <citation type="submission" date="2018-07" db="EMBL/GenBank/DDBJ databases">
        <title>Desertimonas flava gen. nov. sp. nov.</title>
        <authorList>
            <person name="Liu S."/>
        </authorList>
    </citation>
    <scope>NUCLEOTIDE SEQUENCE [LARGE SCALE GENOMIC DNA]</scope>
    <source>
        <strain evidence="3 4">16Sb5-5</strain>
    </source>
</reference>
<feature type="domain" description="Bacterial Ig-like" evidence="2">
    <location>
        <begin position="268"/>
        <end position="346"/>
    </location>
</feature>
<dbReference type="GO" id="GO:0005975">
    <property type="term" value="P:carbohydrate metabolic process"/>
    <property type="evidence" value="ECO:0007669"/>
    <property type="project" value="UniProtKB-ARBA"/>
</dbReference>
<dbReference type="Proteomes" id="UP000252770">
    <property type="component" value="Unassembled WGS sequence"/>
</dbReference>
<accession>A0A367YSE5</accession>
<sequence>MSLRAPGAASPASDRGPAARHRRAAALGCALAAAAVWLLGVPAPVSADGDEDVRAEVVAFVDARTGRELGSVEEGQEFWVRYAVDNEFAHPVEVTAVTSWINSSSDCVVTTVGSRPGVLPEPVAPGGSAEGEDTRVFVRDGACVSELEWESGVESERVPSSVSVTADDHDHGESTRLEAEVSSRWSETPGSVEFTVDGRVRGQSRVRQGTAVLTLPPETIDPGPHKVRARYRPAGDGPAGSTSTTTAFEVERVDEGSATELDVRSGRFDEPVRLRADVSPADAEGRVRFEFDGGARTEKVTLRDGRALLEIDPGELSVGEHDVVATFTSADDDLAGSSSERETFEVRQVPTSLDTEVAPAQGRPGGPLTVWGRLVVGDGRAAPPEGSRVDVLDREGDELGTARLDGRGAFEVSARVPELVEPGQFAVFVSYPGTASHAGALDEHAVEVVAPRPSTTPTPTPSATPTPTPDPTASPTETEPSGATRTGTPEAAPPSPEPPPRAAQDRPLRIPAALGLGLVLLSTLAASWRPWSR</sequence>
<feature type="compositionally biased region" description="Pro residues" evidence="1">
    <location>
        <begin position="491"/>
        <end position="501"/>
    </location>
</feature>
<feature type="compositionally biased region" description="Pro residues" evidence="1">
    <location>
        <begin position="454"/>
        <end position="472"/>
    </location>
</feature>
<evidence type="ECO:0000313" key="3">
    <source>
        <dbReference type="EMBL" id="RCK67911.1"/>
    </source>
</evidence>
<comment type="caution">
    <text evidence="3">The sequence shown here is derived from an EMBL/GenBank/DDBJ whole genome shotgun (WGS) entry which is preliminary data.</text>
</comment>
<dbReference type="InterPro" id="IPR032109">
    <property type="entry name" value="Big_3_5"/>
</dbReference>
<dbReference type="EMBL" id="QOUI01000017">
    <property type="protein sequence ID" value="RCK67911.1"/>
    <property type="molecule type" value="Genomic_DNA"/>
</dbReference>
<dbReference type="Gene3D" id="2.60.40.10">
    <property type="entry name" value="Immunoglobulins"/>
    <property type="match status" value="2"/>
</dbReference>
<evidence type="ECO:0000256" key="1">
    <source>
        <dbReference type="SAM" id="MobiDB-lite"/>
    </source>
</evidence>
<keyword evidence="4" id="KW-1185">Reference proteome</keyword>
<feature type="region of interest" description="Disordered" evidence="1">
    <location>
        <begin position="151"/>
        <end position="184"/>
    </location>
</feature>
<feature type="domain" description="Bacterial Ig-like" evidence="2">
    <location>
        <begin position="169"/>
        <end position="250"/>
    </location>
</feature>
<feature type="compositionally biased region" description="Basic and acidic residues" evidence="1">
    <location>
        <begin position="166"/>
        <end position="181"/>
    </location>
</feature>
<dbReference type="Pfam" id="PF16640">
    <property type="entry name" value="Big_3_5"/>
    <property type="match status" value="2"/>
</dbReference>
<proteinExistence type="predicted"/>
<organism evidence="3 4">
    <name type="scientific">Desertihabitans brevis</name>
    <dbReference type="NCBI Taxonomy" id="2268447"/>
    <lineage>
        <taxon>Bacteria</taxon>
        <taxon>Bacillati</taxon>
        <taxon>Actinomycetota</taxon>
        <taxon>Actinomycetes</taxon>
        <taxon>Propionibacteriales</taxon>
        <taxon>Propionibacteriaceae</taxon>
        <taxon>Desertihabitans</taxon>
    </lineage>
</organism>
<evidence type="ECO:0000259" key="2">
    <source>
        <dbReference type="Pfam" id="PF16640"/>
    </source>
</evidence>
<gene>
    <name evidence="3" type="ORF">DT076_18780</name>
</gene>
<dbReference type="AlphaFoldDB" id="A0A367YSE5"/>
<name>A0A367YSE5_9ACTN</name>
<feature type="region of interest" description="Disordered" evidence="1">
    <location>
        <begin position="451"/>
        <end position="508"/>
    </location>
</feature>
<dbReference type="InterPro" id="IPR013783">
    <property type="entry name" value="Ig-like_fold"/>
</dbReference>